<dbReference type="GO" id="GO:0042575">
    <property type="term" value="C:DNA polymerase complex"/>
    <property type="evidence" value="ECO:0007669"/>
    <property type="project" value="UniProtKB-ARBA"/>
</dbReference>
<dbReference type="InterPro" id="IPR050951">
    <property type="entry name" value="Retrovirus_Pol_polyprotein"/>
</dbReference>
<dbReference type="PANTHER" id="PTHR37984:SF5">
    <property type="entry name" value="PROTEIN NYNRIN-LIKE"/>
    <property type="match status" value="1"/>
</dbReference>
<dbReference type="FunFam" id="1.10.340.70:FF:000003">
    <property type="entry name" value="Protein CBG25708"/>
    <property type="match status" value="1"/>
</dbReference>
<evidence type="ECO:0000259" key="4">
    <source>
        <dbReference type="PROSITE" id="PS50994"/>
    </source>
</evidence>
<dbReference type="InterPro" id="IPR043502">
    <property type="entry name" value="DNA/RNA_pol_sf"/>
</dbReference>
<feature type="region of interest" description="Disordered" evidence="3">
    <location>
        <begin position="207"/>
        <end position="242"/>
    </location>
</feature>
<dbReference type="InterPro" id="IPR012337">
    <property type="entry name" value="RNaseH-like_sf"/>
</dbReference>
<dbReference type="InterPro" id="IPR001584">
    <property type="entry name" value="Integrase_cat-core"/>
</dbReference>
<organism evidence="5 6">
    <name type="scientific">Frankliniella fusca</name>
    <dbReference type="NCBI Taxonomy" id="407009"/>
    <lineage>
        <taxon>Eukaryota</taxon>
        <taxon>Metazoa</taxon>
        <taxon>Ecdysozoa</taxon>
        <taxon>Arthropoda</taxon>
        <taxon>Hexapoda</taxon>
        <taxon>Insecta</taxon>
        <taxon>Pterygota</taxon>
        <taxon>Neoptera</taxon>
        <taxon>Paraneoptera</taxon>
        <taxon>Thysanoptera</taxon>
        <taxon>Terebrantia</taxon>
        <taxon>Thripoidea</taxon>
        <taxon>Thripidae</taxon>
        <taxon>Frankliniella</taxon>
    </lineage>
</organism>
<dbReference type="GO" id="GO:0015074">
    <property type="term" value="P:DNA integration"/>
    <property type="evidence" value="ECO:0007669"/>
    <property type="project" value="InterPro"/>
</dbReference>
<accession>A0AAE1LSH7</accession>
<feature type="region of interest" description="Disordered" evidence="3">
    <location>
        <begin position="1232"/>
        <end position="1288"/>
    </location>
</feature>
<keyword evidence="2" id="KW-0511">Multifunctional enzyme</keyword>
<dbReference type="FunFam" id="3.30.420.10:FF:000063">
    <property type="entry name" value="Retrovirus-related Pol polyprotein from transposon 297-like Protein"/>
    <property type="match status" value="1"/>
</dbReference>
<evidence type="ECO:0000256" key="2">
    <source>
        <dbReference type="ARBA" id="ARBA00023268"/>
    </source>
</evidence>
<dbReference type="CDD" id="cd09274">
    <property type="entry name" value="RNase_HI_RT_Ty3"/>
    <property type="match status" value="1"/>
</dbReference>
<dbReference type="Gene3D" id="3.30.70.270">
    <property type="match status" value="2"/>
</dbReference>
<sequence length="1300" mass="147505">MSNIQRPGPVNLRSGNIQASWTRFHQKFSIYLLATQQENAAATVKFALLLGEAGDDALEIYNSFKDKLITYKKDQTGQDVVDVDKSQDYDSVVKEFENYAAAKKCVLACRETFRQRSQKPKESVVTWLAALRNLSRDCEFGPIEESMIQNRLILGAYDKQLRDSLMSKSNLPLSDVVDIHKLAETRAKYPHPEGVESMAVDSVQTYNRQGGKPARGRGQGKRPNNGRPNPKPQKPSTSHGKRQAFTYKCRKCLEVHEAGNCPAWGKKCHKCGMLNHYAATHNSKRKPTPETKKVNTLVSLTDKEEQSLLEGKFSSSETDLMDIGEVRYVDSLGSCGSDRPKEYLEEIRVNGTHWIVFKLDPGSQVNLITLKDFKILNSQNDLEMIPTKAVLEAWDESTRQPDGLVRLKVETKYGRSMDYKFYVSLKGRRAILGLRACEDLDLIRRVIHPVTVIDSVTVNSIVLPESKDLFISQYKELFTGLGQFKQKVTIVVNPQVQPRMCPPRRYNFSIINRLKDKLDNLVQRGVVAKITTESPKFVSNLVIREKSDGDLRICLDPEDYAEHDKILAAVMQRAKEENVRFNPCKTQYRQTEVKFLGHLWSKNKIRVDPQRVRAINAIAEPTSKTQLQKCLGTFNFLRKFIPQMAEIAAPLYQLLSGSVKFHWLPVHSRAFQALKESISKAPVLATFDCNKPIILQADASQFGLGCCLLQDRQPVAMSSRKLTETESNYAQIEKEMLALVYAAQKFEKYIWGMPNVLFQTDHKPLVAIFKKPIYTISNNRLKKMRLKLLKFQPRVEYLPGKLLHLADLLSRNCLNDPVEDDPEMVEYVHEVVENIPMSSDMKERFLTETDKDAGLSAAKRFYQNGWPSTRDKVPLEARQYWGIRNDLFVEDDLVILNDRIVVPEVLRPKVLKRLHAAHLGMDKTKSRARQSVYWPGLSNDIETLIRECRICERHSAQNFKEPLIPHEIPQLRFQKVSVDIMELDSKCYLVLVDNLSKWLEIKPLTRKSSSAVIGVLRVIFATHGVPEIIFGDNNPLNSAECHEFAASIGSEVRTSSPEYPRSNGLAEKGVHIAKQLIKKCTDEGTHYLDALREYNNTPLSGMDVSPSQILMSRICRTSVPMLQKQLEPKVVNIHPTLEKLRNKVTSKHDAHARRKPVTFKVGNSVALRRGNKWTKGIIVAKHKADRSYLVKLLDGKILRRNTYHLRHSFTKPDGKDSGVNVDDILDSLRAGQNRETANPNPNTACVLAGPQNPNRTEAEEIIPSSSREGRSHGLTAGEPGKTRSGRRVIPIQRFGNNVYF</sequence>
<evidence type="ECO:0000256" key="3">
    <source>
        <dbReference type="SAM" id="MobiDB-lite"/>
    </source>
</evidence>
<dbReference type="Proteomes" id="UP001219518">
    <property type="component" value="Unassembled WGS sequence"/>
</dbReference>
<dbReference type="SUPFAM" id="SSF56672">
    <property type="entry name" value="DNA/RNA polymerases"/>
    <property type="match status" value="1"/>
</dbReference>
<name>A0AAE1LSH7_9NEOP</name>
<dbReference type="GO" id="GO:0003964">
    <property type="term" value="F:RNA-directed DNA polymerase activity"/>
    <property type="evidence" value="ECO:0007669"/>
    <property type="project" value="UniProtKB-EC"/>
</dbReference>
<evidence type="ECO:0000313" key="6">
    <source>
        <dbReference type="Proteomes" id="UP001219518"/>
    </source>
</evidence>
<dbReference type="InterPro" id="IPR043128">
    <property type="entry name" value="Rev_trsase/Diguanyl_cyclase"/>
</dbReference>
<evidence type="ECO:0000313" key="5">
    <source>
        <dbReference type="EMBL" id="KAK3929254.1"/>
    </source>
</evidence>
<dbReference type="FunFam" id="3.30.70.270:FF:000026">
    <property type="entry name" value="Transposon Ty3-G Gag-Pol polyprotein"/>
    <property type="match status" value="1"/>
</dbReference>
<dbReference type="EMBL" id="JAHWGI010001390">
    <property type="protein sequence ID" value="KAK3929254.1"/>
    <property type="molecule type" value="Genomic_DNA"/>
</dbReference>
<dbReference type="SUPFAM" id="SSF53098">
    <property type="entry name" value="Ribonuclease H-like"/>
    <property type="match status" value="1"/>
</dbReference>
<dbReference type="InterPro" id="IPR041588">
    <property type="entry name" value="Integrase_H2C2"/>
</dbReference>
<gene>
    <name evidence="5" type="ORF">KUF71_017715</name>
</gene>
<comment type="caution">
    <text evidence="5">The sequence shown here is derived from an EMBL/GenBank/DDBJ whole genome shotgun (WGS) entry which is preliminary data.</text>
</comment>
<dbReference type="InterPro" id="IPR041577">
    <property type="entry name" value="RT_RNaseH_2"/>
</dbReference>
<feature type="domain" description="Integrase catalytic" evidence="4">
    <location>
        <begin position="965"/>
        <end position="1079"/>
    </location>
</feature>
<reference evidence="5" key="1">
    <citation type="submission" date="2021-07" db="EMBL/GenBank/DDBJ databases">
        <authorList>
            <person name="Catto M.A."/>
            <person name="Jacobson A."/>
            <person name="Kennedy G."/>
            <person name="Labadie P."/>
            <person name="Hunt B.G."/>
            <person name="Srinivasan R."/>
        </authorList>
    </citation>
    <scope>NUCLEOTIDE SEQUENCE</scope>
    <source>
        <strain evidence="5">PL_HMW_Pooled</strain>
        <tissue evidence="5">Head</tissue>
    </source>
</reference>
<dbReference type="InterPro" id="IPR036397">
    <property type="entry name" value="RNaseH_sf"/>
</dbReference>
<evidence type="ECO:0000256" key="1">
    <source>
        <dbReference type="ARBA" id="ARBA00012493"/>
    </source>
</evidence>
<dbReference type="Pfam" id="PF17921">
    <property type="entry name" value="Integrase_H2C2"/>
    <property type="match status" value="1"/>
</dbReference>
<dbReference type="Pfam" id="PF17919">
    <property type="entry name" value="RT_RNaseH_2"/>
    <property type="match status" value="1"/>
</dbReference>
<proteinExistence type="predicted"/>
<reference evidence="5" key="2">
    <citation type="journal article" date="2023" name="BMC Genomics">
        <title>Pest status, molecular evolution, and epigenetic factors derived from the genome assembly of Frankliniella fusca, a thysanopteran phytovirus vector.</title>
        <authorList>
            <person name="Catto M.A."/>
            <person name="Labadie P.E."/>
            <person name="Jacobson A.L."/>
            <person name="Kennedy G.G."/>
            <person name="Srinivasan R."/>
            <person name="Hunt B.G."/>
        </authorList>
    </citation>
    <scope>NUCLEOTIDE SEQUENCE</scope>
    <source>
        <strain evidence="5">PL_HMW_Pooled</strain>
    </source>
</reference>
<feature type="compositionally biased region" description="Polar residues" evidence="3">
    <location>
        <begin position="1233"/>
        <end position="1243"/>
    </location>
</feature>
<dbReference type="Gene3D" id="1.10.340.70">
    <property type="match status" value="1"/>
</dbReference>
<dbReference type="Gene3D" id="3.30.420.10">
    <property type="entry name" value="Ribonuclease H-like superfamily/Ribonuclease H"/>
    <property type="match status" value="1"/>
</dbReference>
<protein>
    <recommendedName>
        <fullName evidence="1">RNA-directed DNA polymerase</fullName>
        <ecNumber evidence="1">2.7.7.49</ecNumber>
    </recommendedName>
</protein>
<dbReference type="PROSITE" id="PS50994">
    <property type="entry name" value="INTEGRASE"/>
    <property type="match status" value="1"/>
</dbReference>
<keyword evidence="6" id="KW-1185">Reference proteome</keyword>
<dbReference type="GO" id="GO:0003676">
    <property type="term" value="F:nucleic acid binding"/>
    <property type="evidence" value="ECO:0007669"/>
    <property type="project" value="InterPro"/>
</dbReference>
<dbReference type="PANTHER" id="PTHR37984">
    <property type="entry name" value="PROTEIN CBG26694"/>
    <property type="match status" value="1"/>
</dbReference>
<dbReference type="EC" id="2.7.7.49" evidence="1"/>